<gene>
    <name evidence="8" type="ORF">C8N47_12645</name>
</gene>
<dbReference type="GO" id="GO:0005524">
    <property type="term" value="F:ATP binding"/>
    <property type="evidence" value="ECO:0007669"/>
    <property type="project" value="UniProtKB-KW"/>
</dbReference>
<accession>A0A2T5BXN0</accession>
<dbReference type="Proteomes" id="UP000243525">
    <property type="component" value="Unassembled WGS sequence"/>
</dbReference>
<dbReference type="Pfam" id="PF08543">
    <property type="entry name" value="Phos_pyr_kin"/>
    <property type="match status" value="1"/>
</dbReference>
<evidence type="ECO:0000313" key="9">
    <source>
        <dbReference type="Proteomes" id="UP000243525"/>
    </source>
</evidence>
<dbReference type="PANTHER" id="PTHR20858:SF17">
    <property type="entry name" value="HYDROXYMETHYLPYRIMIDINE_PHOSPHOMETHYLPYRIMIDINE KINASE THI20-RELATED"/>
    <property type="match status" value="1"/>
</dbReference>
<dbReference type="InterPro" id="IPR004399">
    <property type="entry name" value="HMP/HMP-P_kinase_dom"/>
</dbReference>
<keyword evidence="4" id="KW-0547">Nucleotide-binding</keyword>
<dbReference type="CDD" id="cd01169">
    <property type="entry name" value="HMPP_kinase"/>
    <property type="match status" value="1"/>
</dbReference>
<evidence type="ECO:0000256" key="1">
    <source>
        <dbReference type="ARBA" id="ARBA00004948"/>
    </source>
</evidence>
<dbReference type="GO" id="GO:0008902">
    <property type="term" value="F:hydroxymethylpyrimidine kinase activity"/>
    <property type="evidence" value="ECO:0007669"/>
    <property type="project" value="UniProtKB-EC"/>
</dbReference>
<keyword evidence="5 8" id="KW-0418">Kinase</keyword>
<dbReference type="EC" id="2.7.1.49" evidence="2"/>
<dbReference type="NCBIfam" id="TIGR00097">
    <property type="entry name" value="HMP-P_kinase"/>
    <property type="match status" value="1"/>
</dbReference>
<dbReference type="InterPro" id="IPR029056">
    <property type="entry name" value="Ribokinase-like"/>
</dbReference>
<keyword evidence="6" id="KW-0067">ATP-binding</keyword>
<dbReference type="PANTHER" id="PTHR20858">
    <property type="entry name" value="PHOSPHOMETHYLPYRIMIDINE KINASE"/>
    <property type="match status" value="1"/>
</dbReference>
<dbReference type="GO" id="GO:0009228">
    <property type="term" value="P:thiamine biosynthetic process"/>
    <property type="evidence" value="ECO:0007669"/>
    <property type="project" value="InterPro"/>
</dbReference>
<evidence type="ECO:0000256" key="5">
    <source>
        <dbReference type="ARBA" id="ARBA00022777"/>
    </source>
</evidence>
<keyword evidence="9" id="KW-1185">Reference proteome</keyword>
<dbReference type="Gene3D" id="3.40.1190.20">
    <property type="match status" value="1"/>
</dbReference>
<dbReference type="OrthoDB" id="9810880at2"/>
<keyword evidence="3" id="KW-0808">Transferase</keyword>
<name>A0A2T5BXN0_9BACT</name>
<comment type="caution">
    <text evidence="8">The sequence shown here is derived from an EMBL/GenBank/DDBJ whole genome shotgun (WGS) entry which is preliminary data.</text>
</comment>
<protein>
    <recommendedName>
        <fullName evidence="2">hydroxymethylpyrimidine kinase</fullName>
        <ecNumber evidence="2">2.7.1.49</ecNumber>
    </recommendedName>
</protein>
<organism evidence="8 9">
    <name type="scientific">Mangrovibacterium marinum</name>
    <dbReference type="NCBI Taxonomy" id="1639118"/>
    <lineage>
        <taxon>Bacteria</taxon>
        <taxon>Pseudomonadati</taxon>
        <taxon>Bacteroidota</taxon>
        <taxon>Bacteroidia</taxon>
        <taxon>Marinilabiliales</taxon>
        <taxon>Prolixibacteraceae</taxon>
        <taxon>Mangrovibacterium</taxon>
    </lineage>
</organism>
<dbReference type="InterPro" id="IPR013749">
    <property type="entry name" value="PM/HMP-P_kinase-1"/>
</dbReference>
<evidence type="ECO:0000256" key="2">
    <source>
        <dbReference type="ARBA" id="ARBA00012135"/>
    </source>
</evidence>
<sequence length="271" mass="29011">MKKIRYKRVLTIAGSDPSGGAGIQADLKTMSACGCFGTSAITAVVDENTVGVYGVHPIPVNFVKGQIKSVMDDIGADAIKIGMLHSSDLIRGIKETLAPYQLRNIVLDPVMVATSGDKLLLDEAIATLKSELIPSVRVITPNIPEAEILSGQRISCQADLSKVVKSMTCGGKVSVLLKAGHLTEDELTDIFYNAETDEMIELKSQRVHTRNTHGTGCTFSSAVASQLAQGLDLNDAVRAAKEYINKAIVDGAAYEIGKGHGPVHHFHPFWK</sequence>
<evidence type="ECO:0000256" key="4">
    <source>
        <dbReference type="ARBA" id="ARBA00022741"/>
    </source>
</evidence>
<evidence type="ECO:0000256" key="6">
    <source>
        <dbReference type="ARBA" id="ARBA00022840"/>
    </source>
</evidence>
<evidence type="ECO:0000259" key="7">
    <source>
        <dbReference type="Pfam" id="PF08543"/>
    </source>
</evidence>
<feature type="domain" description="Pyridoxamine kinase/Phosphomethylpyrimidine kinase" evidence="7">
    <location>
        <begin position="16"/>
        <end position="264"/>
    </location>
</feature>
<evidence type="ECO:0000313" key="8">
    <source>
        <dbReference type="EMBL" id="PTN05625.1"/>
    </source>
</evidence>
<dbReference type="AlphaFoldDB" id="A0A2T5BXN0"/>
<dbReference type="EMBL" id="QAAD01000026">
    <property type="protein sequence ID" value="PTN05625.1"/>
    <property type="molecule type" value="Genomic_DNA"/>
</dbReference>
<dbReference type="SUPFAM" id="SSF53613">
    <property type="entry name" value="Ribokinase-like"/>
    <property type="match status" value="1"/>
</dbReference>
<comment type="pathway">
    <text evidence="1">Cofactor biosynthesis; thiamine diphosphate biosynthesis.</text>
</comment>
<dbReference type="GO" id="GO:0008972">
    <property type="term" value="F:phosphomethylpyrimidine kinase activity"/>
    <property type="evidence" value="ECO:0007669"/>
    <property type="project" value="InterPro"/>
</dbReference>
<reference evidence="8 9" key="1">
    <citation type="submission" date="2018-04" db="EMBL/GenBank/DDBJ databases">
        <title>Genomic Encyclopedia of Archaeal and Bacterial Type Strains, Phase II (KMG-II): from individual species to whole genera.</title>
        <authorList>
            <person name="Goeker M."/>
        </authorList>
    </citation>
    <scope>NUCLEOTIDE SEQUENCE [LARGE SCALE GENOMIC DNA]</scope>
    <source>
        <strain evidence="8 9">DSM 28823</strain>
    </source>
</reference>
<dbReference type="RefSeq" id="WP_107823726.1">
    <property type="nucleotide sequence ID" value="NZ_OY782574.1"/>
</dbReference>
<proteinExistence type="predicted"/>
<evidence type="ECO:0000256" key="3">
    <source>
        <dbReference type="ARBA" id="ARBA00022679"/>
    </source>
</evidence>
<dbReference type="FunFam" id="3.40.1190.20:FF:000003">
    <property type="entry name" value="Phosphomethylpyrimidine kinase ThiD"/>
    <property type="match status" value="1"/>
</dbReference>
<dbReference type="GO" id="GO:0005829">
    <property type="term" value="C:cytosol"/>
    <property type="evidence" value="ECO:0007669"/>
    <property type="project" value="TreeGrafter"/>
</dbReference>